<evidence type="ECO:0000256" key="4">
    <source>
        <dbReference type="SAM" id="SignalP"/>
    </source>
</evidence>
<protein>
    <recommendedName>
        <fullName evidence="7">UDP-glucuronosyltransferase</fullName>
    </recommendedName>
</protein>
<dbReference type="InterPro" id="IPR002213">
    <property type="entry name" value="UDP_glucos_trans"/>
</dbReference>
<evidence type="ECO:0000313" key="5">
    <source>
        <dbReference type="EMBL" id="CAH0388444.1"/>
    </source>
</evidence>
<accession>A0A9P0F1X2</accession>
<feature type="signal peptide" evidence="4">
    <location>
        <begin position="1"/>
        <end position="26"/>
    </location>
</feature>
<gene>
    <name evidence="5" type="ORF">BEMITA_LOCUS7356</name>
</gene>
<dbReference type="SUPFAM" id="SSF53756">
    <property type="entry name" value="UDP-Glycosyltransferase/glycogen phosphorylase"/>
    <property type="match status" value="1"/>
</dbReference>
<dbReference type="GO" id="GO:0008194">
    <property type="term" value="F:UDP-glycosyltransferase activity"/>
    <property type="evidence" value="ECO:0007669"/>
    <property type="project" value="InterPro"/>
</dbReference>
<reference evidence="5" key="1">
    <citation type="submission" date="2021-12" db="EMBL/GenBank/DDBJ databases">
        <authorList>
            <person name="King R."/>
        </authorList>
    </citation>
    <scope>NUCLEOTIDE SEQUENCE</scope>
</reference>
<dbReference type="PANTHER" id="PTHR48043">
    <property type="entry name" value="EG:EG0003.4 PROTEIN-RELATED"/>
    <property type="match status" value="1"/>
</dbReference>
<dbReference type="Gene3D" id="3.40.50.2000">
    <property type="entry name" value="Glycogen Phosphorylase B"/>
    <property type="match status" value="2"/>
</dbReference>
<keyword evidence="6" id="KW-1185">Reference proteome</keyword>
<dbReference type="EMBL" id="OU963865">
    <property type="protein sequence ID" value="CAH0388444.1"/>
    <property type="molecule type" value="Genomic_DNA"/>
</dbReference>
<dbReference type="Proteomes" id="UP001152759">
    <property type="component" value="Chromosome 4"/>
</dbReference>
<evidence type="ECO:0008006" key="7">
    <source>
        <dbReference type="Google" id="ProtNLM"/>
    </source>
</evidence>
<evidence type="ECO:0000313" key="6">
    <source>
        <dbReference type="Proteomes" id="UP001152759"/>
    </source>
</evidence>
<dbReference type="Pfam" id="PF00201">
    <property type="entry name" value="UDPGT"/>
    <property type="match status" value="1"/>
</dbReference>
<keyword evidence="2" id="KW-0328">Glycosyltransferase</keyword>
<evidence type="ECO:0000256" key="3">
    <source>
        <dbReference type="ARBA" id="ARBA00022679"/>
    </source>
</evidence>
<evidence type="ECO:0000256" key="1">
    <source>
        <dbReference type="ARBA" id="ARBA00009995"/>
    </source>
</evidence>
<sequence>MKPVPNLKCAWMLTFLSFTLLRKFECYKILFALPMPNKSHFTTNRVLAEELVRRGHDVTVVTAFPQNGTNYREIMIDMKVFEAVFAGNRELYKKYAKLNPFESLIHRWNVIPRTLDVALSTDAMQSIIHSTDQYDVIMTDLSFYQSCIVALGHKFNAPVINISPTAPSSYAASVSGNPIPFSVVPSKWAALPGGMKFFDRVFNTLISSWDLLGEFFYVQPKQEILMRKHFTYAGSEDLPPLREMLQNVSITLVNSHFSLGIPRSYAPNMVEVGGFHIQPKKRLADNLERFMSKAKNGVAYVSFGTLVQPHHLSSEKLLLIISALRRLKLHVILKCDYLSDADLQNAEGVLLLHWAPQQEILAHPNCVLFVTHGGYNSLIEVTWAGVPVLCIPIFSDQFHNAQIFEESGVGKLLYQDQLTEVILAETVDSIIHDSK</sequence>
<dbReference type="AlphaFoldDB" id="A0A9P0F1X2"/>
<evidence type="ECO:0000256" key="2">
    <source>
        <dbReference type="ARBA" id="ARBA00022676"/>
    </source>
</evidence>
<keyword evidence="3" id="KW-0808">Transferase</keyword>
<comment type="similarity">
    <text evidence="1">Belongs to the UDP-glycosyltransferase family.</text>
</comment>
<keyword evidence="4" id="KW-0732">Signal</keyword>
<organism evidence="5 6">
    <name type="scientific">Bemisia tabaci</name>
    <name type="common">Sweetpotato whitefly</name>
    <name type="synonym">Aleurodes tabaci</name>
    <dbReference type="NCBI Taxonomy" id="7038"/>
    <lineage>
        <taxon>Eukaryota</taxon>
        <taxon>Metazoa</taxon>
        <taxon>Ecdysozoa</taxon>
        <taxon>Arthropoda</taxon>
        <taxon>Hexapoda</taxon>
        <taxon>Insecta</taxon>
        <taxon>Pterygota</taxon>
        <taxon>Neoptera</taxon>
        <taxon>Paraneoptera</taxon>
        <taxon>Hemiptera</taxon>
        <taxon>Sternorrhyncha</taxon>
        <taxon>Aleyrodoidea</taxon>
        <taxon>Aleyrodidae</taxon>
        <taxon>Aleyrodinae</taxon>
        <taxon>Bemisia</taxon>
    </lineage>
</organism>
<dbReference type="FunFam" id="3.40.50.2000:FF:000021">
    <property type="entry name" value="UDP-glucuronosyltransferase"/>
    <property type="match status" value="1"/>
</dbReference>
<feature type="chain" id="PRO_5040165957" description="UDP-glucuronosyltransferase" evidence="4">
    <location>
        <begin position="27"/>
        <end position="435"/>
    </location>
</feature>
<dbReference type="PANTHER" id="PTHR48043:SF159">
    <property type="entry name" value="EG:EG0003.4 PROTEIN-RELATED"/>
    <property type="match status" value="1"/>
</dbReference>
<dbReference type="InterPro" id="IPR050271">
    <property type="entry name" value="UDP-glycosyltransferase"/>
</dbReference>
<name>A0A9P0F1X2_BEMTA</name>
<proteinExistence type="inferred from homology"/>
<dbReference type="CDD" id="cd03784">
    <property type="entry name" value="GT1_Gtf-like"/>
    <property type="match status" value="1"/>
</dbReference>